<dbReference type="EMBL" id="SNRW01019722">
    <property type="protein sequence ID" value="KAA6366116.1"/>
    <property type="molecule type" value="Genomic_DNA"/>
</dbReference>
<sequence length="217" mass="24438">GFIEMADVESAQRAQVISLIVEVEQRRFYWIQLNQLQNLDQRGIILEVSKTPKALHSLITLSIYKIGTHLSQENDQQTLAIRSGSRECLLHIQQYGDASDQSELVNANYSKVLVIAINTASGSGEEEDDEIFEGLNSIFQFLGYLIQGRNYSATFQPQPLLARRSNEQIEEEGGNEEIDSQLINKGKGSFWSIKNNANGAKGWILNYFIEQSNQRPG</sequence>
<feature type="non-terminal residue" evidence="1">
    <location>
        <position position="1"/>
    </location>
</feature>
<proteinExistence type="predicted"/>
<name>A0A5J4U5J8_9EUKA</name>
<accession>A0A5J4U5J8</accession>
<evidence type="ECO:0000313" key="1">
    <source>
        <dbReference type="EMBL" id="KAA6366116.1"/>
    </source>
</evidence>
<dbReference type="Proteomes" id="UP000324800">
    <property type="component" value="Unassembled WGS sequence"/>
</dbReference>
<reference evidence="1 2" key="1">
    <citation type="submission" date="2019-03" db="EMBL/GenBank/DDBJ databases">
        <title>Single cell metagenomics reveals metabolic interactions within the superorganism composed of flagellate Streblomastix strix and complex community of Bacteroidetes bacteria on its surface.</title>
        <authorList>
            <person name="Treitli S.C."/>
            <person name="Kolisko M."/>
            <person name="Husnik F."/>
            <person name="Keeling P."/>
            <person name="Hampl V."/>
        </authorList>
    </citation>
    <scope>NUCLEOTIDE SEQUENCE [LARGE SCALE GENOMIC DNA]</scope>
    <source>
        <strain evidence="1">ST1C</strain>
    </source>
</reference>
<comment type="caution">
    <text evidence="1">The sequence shown here is derived from an EMBL/GenBank/DDBJ whole genome shotgun (WGS) entry which is preliminary data.</text>
</comment>
<evidence type="ECO:0000313" key="2">
    <source>
        <dbReference type="Proteomes" id="UP000324800"/>
    </source>
</evidence>
<dbReference type="AlphaFoldDB" id="A0A5J4U5J8"/>
<protein>
    <submittedName>
        <fullName evidence="1">Uncharacterized protein</fullName>
    </submittedName>
</protein>
<gene>
    <name evidence="1" type="ORF">EZS28_038357</name>
</gene>
<organism evidence="1 2">
    <name type="scientific">Streblomastix strix</name>
    <dbReference type="NCBI Taxonomy" id="222440"/>
    <lineage>
        <taxon>Eukaryota</taxon>
        <taxon>Metamonada</taxon>
        <taxon>Preaxostyla</taxon>
        <taxon>Oxymonadida</taxon>
        <taxon>Streblomastigidae</taxon>
        <taxon>Streblomastix</taxon>
    </lineage>
</organism>